<dbReference type="PANTHER" id="PTHR43031:SF1">
    <property type="entry name" value="PYRIDINE NUCLEOTIDE-DISULPHIDE OXIDOREDUCTASE"/>
    <property type="match status" value="1"/>
</dbReference>
<organism evidence="2 3">
    <name type="scientific">Paenibacillus albus</name>
    <dbReference type="NCBI Taxonomy" id="2495582"/>
    <lineage>
        <taxon>Bacteria</taxon>
        <taxon>Bacillati</taxon>
        <taxon>Bacillota</taxon>
        <taxon>Bacilli</taxon>
        <taxon>Bacillales</taxon>
        <taxon>Paenibacillaceae</taxon>
        <taxon>Paenibacillus</taxon>
    </lineage>
</organism>
<accession>A0A3Q8X1P5</accession>
<evidence type="ECO:0000259" key="1">
    <source>
        <dbReference type="PROSITE" id="PS50206"/>
    </source>
</evidence>
<dbReference type="Pfam" id="PF01206">
    <property type="entry name" value="TusA"/>
    <property type="match status" value="1"/>
</dbReference>
<dbReference type="PANTHER" id="PTHR43031">
    <property type="entry name" value="FAD-DEPENDENT OXIDOREDUCTASE"/>
    <property type="match status" value="1"/>
</dbReference>
<dbReference type="InterPro" id="IPR036873">
    <property type="entry name" value="Rhodanese-like_dom_sf"/>
</dbReference>
<dbReference type="SUPFAM" id="SSF52821">
    <property type="entry name" value="Rhodanese/Cell cycle control phosphatase"/>
    <property type="match status" value="1"/>
</dbReference>
<dbReference type="PROSITE" id="PS00380">
    <property type="entry name" value="RHODANESE_1"/>
    <property type="match status" value="1"/>
</dbReference>
<dbReference type="InterPro" id="IPR001455">
    <property type="entry name" value="TusA-like"/>
</dbReference>
<dbReference type="Pfam" id="PF00581">
    <property type="entry name" value="Rhodanese"/>
    <property type="match status" value="1"/>
</dbReference>
<dbReference type="InterPro" id="IPR036868">
    <property type="entry name" value="TusA-like_sf"/>
</dbReference>
<name>A0A3Q8X1P5_9BACL</name>
<feature type="domain" description="Rhodanese" evidence="1">
    <location>
        <begin position="106"/>
        <end position="192"/>
    </location>
</feature>
<dbReference type="CDD" id="cd00158">
    <property type="entry name" value="RHOD"/>
    <property type="match status" value="1"/>
</dbReference>
<dbReference type="InterPro" id="IPR001307">
    <property type="entry name" value="Thiosulphate_STrfase_CS"/>
</dbReference>
<dbReference type="Proteomes" id="UP000272528">
    <property type="component" value="Chromosome"/>
</dbReference>
<evidence type="ECO:0000313" key="2">
    <source>
        <dbReference type="EMBL" id="AZN38378.1"/>
    </source>
</evidence>
<dbReference type="EMBL" id="CP034437">
    <property type="protein sequence ID" value="AZN38378.1"/>
    <property type="molecule type" value="Genomic_DNA"/>
</dbReference>
<dbReference type="KEGG" id="palb:EJC50_00805"/>
<dbReference type="CDD" id="cd00291">
    <property type="entry name" value="SirA_YedF_YeeD"/>
    <property type="match status" value="1"/>
</dbReference>
<dbReference type="GO" id="GO:0004792">
    <property type="term" value="F:thiosulfate-cyanide sulfurtransferase activity"/>
    <property type="evidence" value="ECO:0007669"/>
    <property type="project" value="InterPro"/>
</dbReference>
<dbReference type="Gene3D" id="3.40.250.10">
    <property type="entry name" value="Rhodanese-like domain"/>
    <property type="match status" value="1"/>
</dbReference>
<dbReference type="PROSITE" id="PS50206">
    <property type="entry name" value="RHODANESE_3"/>
    <property type="match status" value="1"/>
</dbReference>
<reference evidence="3" key="1">
    <citation type="submission" date="2018-12" db="EMBL/GenBank/DDBJ databases">
        <title>Genome sequence of Peanibacillus sp.</title>
        <authorList>
            <person name="Subramani G."/>
            <person name="Srinivasan S."/>
            <person name="Kim M.K."/>
        </authorList>
    </citation>
    <scope>NUCLEOTIDE SEQUENCE [LARGE SCALE GENOMIC DNA]</scope>
    <source>
        <strain evidence="3">18JY67-1</strain>
    </source>
</reference>
<dbReference type="OrthoDB" id="9800872at2"/>
<proteinExistence type="predicted"/>
<dbReference type="RefSeq" id="WP_126011469.1">
    <property type="nucleotide sequence ID" value="NZ_CP034437.1"/>
</dbReference>
<dbReference type="PROSITE" id="PS01148">
    <property type="entry name" value="UPF0033"/>
    <property type="match status" value="1"/>
</dbReference>
<dbReference type="InterPro" id="IPR050229">
    <property type="entry name" value="GlpE_sulfurtransferase"/>
</dbReference>
<dbReference type="InterPro" id="IPR001763">
    <property type="entry name" value="Rhodanese-like_dom"/>
</dbReference>
<sequence>MTIRVDRILDAKGLACPMPIVKTKKAMDEIKSGLVLEVQATDSGSIADIQSWAIRAGHTYLGNKMNGNVIHHYLRKVNPVEVKPEQQYPVRLINDDLQHLMTQPHLFEHAMIIDVREPAEYAFGHVPGAISIPFGALAERAFELDPSKDIYVICRTGNRSDMAAQALTELGFAKVTNIIPGMSQWTGPIECEE</sequence>
<dbReference type="Gene3D" id="3.30.110.40">
    <property type="entry name" value="TusA-like domain"/>
    <property type="match status" value="1"/>
</dbReference>
<dbReference type="SUPFAM" id="SSF64307">
    <property type="entry name" value="SirA-like"/>
    <property type="match status" value="1"/>
</dbReference>
<protein>
    <recommendedName>
        <fullName evidence="1">Rhodanese domain-containing protein</fullName>
    </recommendedName>
</protein>
<dbReference type="AlphaFoldDB" id="A0A3Q8X1P5"/>
<gene>
    <name evidence="2" type="ORF">EJC50_00805</name>
</gene>
<dbReference type="SMART" id="SM00450">
    <property type="entry name" value="RHOD"/>
    <property type="match status" value="1"/>
</dbReference>
<evidence type="ECO:0000313" key="3">
    <source>
        <dbReference type="Proteomes" id="UP000272528"/>
    </source>
</evidence>
<keyword evidence="3" id="KW-1185">Reference proteome</keyword>